<accession>A0AC61QY67</accession>
<evidence type="ECO:0000313" key="2">
    <source>
        <dbReference type="Proteomes" id="UP000307720"/>
    </source>
</evidence>
<dbReference type="EMBL" id="SRZB01000038">
    <property type="protein sequence ID" value="TGX97123.1"/>
    <property type="molecule type" value="Genomic_DNA"/>
</dbReference>
<gene>
    <name evidence="1" type="ORF">E5357_13740</name>
</gene>
<keyword evidence="2" id="KW-1185">Reference proteome</keyword>
<organism evidence="1 2">
    <name type="scientific">Hominisplanchenecus murintestinalis</name>
    <dbReference type="NCBI Taxonomy" id="2941517"/>
    <lineage>
        <taxon>Bacteria</taxon>
        <taxon>Bacillati</taxon>
        <taxon>Bacillota</taxon>
        <taxon>Clostridia</taxon>
        <taxon>Lachnospirales</taxon>
        <taxon>Lachnospiraceae</taxon>
        <taxon>Hominisplanchenecus</taxon>
    </lineage>
</organism>
<dbReference type="Proteomes" id="UP000307720">
    <property type="component" value="Unassembled WGS sequence"/>
</dbReference>
<proteinExistence type="predicted"/>
<evidence type="ECO:0000313" key="1">
    <source>
        <dbReference type="EMBL" id="TGX97123.1"/>
    </source>
</evidence>
<name>A0AC61QY67_9FIRM</name>
<comment type="caution">
    <text evidence="1">The sequence shown here is derived from an EMBL/GenBank/DDBJ whole genome shotgun (WGS) entry which is preliminary data.</text>
</comment>
<reference evidence="1" key="1">
    <citation type="submission" date="2019-04" db="EMBL/GenBank/DDBJ databases">
        <title>Microbes associate with the intestines of laboratory mice.</title>
        <authorList>
            <person name="Navarre W."/>
            <person name="Wong E."/>
            <person name="Huang K."/>
            <person name="Tropini C."/>
            <person name="Ng K."/>
            <person name="Yu B."/>
        </authorList>
    </citation>
    <scope>NUCLEOTIDE SEQUENCE</scope>
    <source>
        <strain evidence="1">NM72_1-8</strain>
    </source>
</reference>
<sequence length="955" mass="110991">MNSTDGFNGMLITLKKRISCISQDDTRDYQYMMFGHYDGMDIHCTREWYQLRPKGVCERAGNIIIGDTFQDKYTLKLYMPEPEVRECLEKQGFAYNIWEQMGYRDSNDSCVELLKRYPFISVSVINLSKQFVAGREKLLDKITASIKDAADKRAIPVEEVHCAVMPSIGYADFTLLFLSDNPQKVIDILDILRETQVIEGDRNYPVLSNSYAITGFAKEGLQNLDKLILDNVKLSIRVNLREGVSAGQFQKYFDAELEKICIAQNPGKIEKQSELYQMFGNSDCLILSDMPFGLFIPLFYDSKLFNPGNERFPEYIRNLCSSIRVGVEKKVYFEVPESGIDSAYEEYQREFVDLIEGLTELVEEYGKPIRLVNGLQTVMKNFLGLIRESHCFDIQEIIGSAFKAMVCNMKRTMKMLAEAEDIEVKEILVERLLSAVGIFRENIGDYLADMQRSDRSFIEGQSLSHPSIGSATKLLFFYNQYINETAQMLMETKSGGNAGQEETYTFVIMSGGCDVTTASDIFSYMDPADEEGHSLIIITVPEMSLYDIKGTMFRILHECLHFCGERKREERFGHLIRSFSSYSAWVLSNGLKTSLTEHMRKTVFYALENRFSPMEWEEVKKKSLEFVWRRKEEIKTELIEEMCRKMEEASEGWEEFAFFGSNLQTVMGELGREEVFQSIERKTGNSFFAYTYRKYMEYQRRVAEDLIGYLGTQGIRFSGANILRETSEYKLEAQKDDRYDPEEERVLQALFDVYIGNQVLIPEEVRIDKNDIATVGDVILVLIDSMKESYADCIAAQILGIPMEDFILSLIYETWDIELAFPRTKLETFRFGSEMKMLYGVEGRLNPQEREKIEEKMKYWKTQGFKYCRKEDYSACLCDRIDEILWEYQEEFDEGCKVELEGYLNACMKIFRTNKFDEIKEISRLSNMQSPQEMYLLLDKMNDLWRQMALEKREL</sequence>
<protein>
    <submittedName>
        <fullName evidence="1">Uncharacterized protein</fullName>
    </submittedName>
</protein>